<keyword evidence="11 12" id="KW-0119">Carbohydrate metabolism</keyword>
<feature type="binding site" evidence="12">
    <location>
        <begin position="200"/>
        <end position="205"/>
    </location>
    <ligand>
        <name>ATP</name>
        <dbReference type="ChEBI" id="CHEBI:30616"/>
    </ligand>
</feature>
<dbReference type="InterPro" id="IPR002173">
    <property type="entry name" value="Carboh/pur_kinase_PfkB_CS"/>
</dbReference>
<keyword evidence="4 12" id="KW-0808">Transferase</keyword>
<dbReference type="GO" id="GO:0005524">
    <property type="term" value="F:ATP binding"/>
    <property type="evidence" value="ECO:0007669"/>
    <property type="project" value="UniProtKB-UniRule"/>
</dbReference>
<proteinExistence type="inferred from homology"/>
<feature type="binding site" evidence="12">
    <location>
        <position position="266"/>
    </location>
    <ligand>
        <name>K(+)</name>
        <dbReference type="ChEBI" id="CHEBI:29103"/>
    </ligand>
</feature>
<dbReference type="PANTHER" id="PTHR10584">
    <property type="entry name" value="SUGAR KINASE"/>
    <property type="match status" value="1"/>
</dbReference>
<comment type="subcellular location">
    <subcellularLocation>
        <location evidence="12">Cytoplasm</location>
    </subcellularLocation>
    <subcellularLocation>
        <location evidence="12">Nucleus</location>
    </subcellularLocation>
</comment>
<sequence length="287" mass="29976">MLQRTGETISASTLNVYPGGKGANQAAAAGKLGYPTYFLGQVGQDAHAGLLRNALEDSGVDISCLRAVDGPSGSAVILLQPSGENSIIIVGGANMSQWELVDEGRQLLQSAGGILLQREIPEEVNIMVAQVAKEAGVPVLLDCGGMEGPISEDLLKLLSVLSPNETELARMTGKPTESDSEVEAAARQLLEQGVDTVLVKRGSQGSMLVTGRDNIKQPIFKVDKVIDTTGAGDCYTGAYSVAVLEGMEPAEALQFAAAAASVCIQRQGAMPSLPRREEVTSALQEPQ</sequence>
<keyword evidence="12" id="KW-0539">Nucleus</keyword>
<dbReference type="GO" id="GO:0046872">
    <property type="term" value="F:metal ion binding"/>
    <property type="evidence" value="ECO:0007669"/>
    <property type="project" value="UniProtKB-KW"/>
</dbReference>
<dbReference type="PIRSF" id="PIRSF000535">
    <property type="entry name" value="1PFK/6PFK/LacC"/>
    <property type="match status" value="1"/>
</dbReference>
<dbReference type="PRINTS" id="PR00990">
    <property type="entry name" value="RIBOKINASE"/>
</dbReference>
<dbReference type="AlphaFoldDB" id="A0AAW1PGX7"/>
<evidence type="ECO:0000256" key="4">
    <source>
        <dbReference type="ARBA" id="ARBA00022679"/>
    </source>
</evidence>
<evidence type="ECO:0000256" key="9">
    <source>
        <dbReference type="ARBA" id="ARBA00022842"/>
    </source>
</evidence>
<feature type="binding site" evidence="12">
    <location>
        <position position="229"/>
    </location>
    <ligand>
        <name>K(+)</name>
        <dbReference type="ChEBI" id="CHEBI:29103"/>
    </ligand>
</feature>
<evidence type="ECO:0000256" key="12">
    <source>
        <dbReference type="HAMAP-Rule" id="MF_03215"/>
    </source>
</evidence>
<dbReference type="PANTHER" id="PTHR10584:SF166">
    <property type="entry name" value="RIBOKINASE"/>
    <property type="match status" value="1"/>
</dbReference>
<dbReference type="GO" id="GO:0005737">
    <property type="term" value="C:cytoplasm"/>
    <property type="evidence" value="ECO:0007669"/>
    <property type="project" value="UniProtKB-SubCell"/>
</dbReference>
<evidence type="ECO:0000256" key="5">
    <source>
        <dbReference type="ARBA" id="ARBA00022723"/>
    </source>
</evidence>
<evidence type="ECO:0000313" key="14">
    <source>
        <dbReference type="EMBL" id="KAK9812771.1"/>
    </source>
</evidence>
<comment type="pathway">
    <text evidence="12">Carbohydrate metabolism; D-ribose degradation; D-ribose 5-phosphate from beta-D-ribopyranose: step 2/2.</text>
</comment>
<evidence type="ECO:0000256" key="6">
    <source>
        <dbReference type="ARBA" id="ARBA00022741"/>
    </source>
</evidence>
<feature type="active site" description="Proton acceptor" evidence="12">
    <location>
        <position position="233"/>
    </location>
</feature>
<evidence type="ECO:0000259" key="13">
    <source>
        <dbReference type="Pfam" id="PF00294"/>
    </source>
</evidence>
<feature type="domain" description="Carbohydrate kinase PfkB" evidence="13">
    <location>
        <begin position="6"/>
        <end position="274"/>
    </location>
</feature>
<dbReference type="InterPro" id="IPR011611">
    <property type="entry name" value="PfkB_dom"/>
</dbReference>
<comment type="cofactor">
    <cofactor evidence="12">
        <name>Mg(2+)</name>
        <dbReference type="ChEBI" id="CHEBI:18420"/>
    </cofactor>
    <text evidence="12">Requires a divalent cation, most likely magnesium in vivo, as an electrophilic catalyst to aid phosphoryl group transfer. It is the chelate of the metal and the nucleotide that is the actual substrate.</text>
</comment>
<reference evidence="14 15" key="1">
    <citation type="journal article" date="2024" name="Nat. Commun.">
        <title>Phylogenomics reveals the evolutionary origins of lichenization in chlorophyte algae.</title>
        <authorList>
            <person name="Puginier C."/>
            <person name="Libourel C."/>
            <person name="Otte J."/>
            <person name="Skaloud P."/>
            <person name="Haon M."/>
            <person name="Grisel S."/>
            <person name="Petersen M."/>
            <person name="Berrin J.G."/>
            <person name="Delaux P.M."/>
            <person name="Dal Grande F."/>
            <person name="Keller J."/>
        </authorList>
    </citation>
    <scope>NUCLEOTIDE SEQUENCE [LARGE SCALE GENOMIC DNA]</scope>
    <source>
        <strain evidence="14 15">SAG 2043</strain>
    </source>
</reference>
<feature type="binding site" evidence="12">
    <location>
        <position position="263"/>
    </location>
    <ligand>
        <name>K(+)</name>
        <dbReference type="ChEBI" id="CHEBI:29103"/>
    </ligand>
</feature>
<keyword evidence="6 12" id="KW-0547">Nucleotide-binding</keyword>
<keyword evidence="12" id="KW-0963">Cytoplasm</keyword>
<keyword evidence="9 12" id="KW-0460">Magnesium</keyword>
<evidence type="ECO:0000256" key="1">
    <source>
        <dbReference type="ARBA" id="ARBA00005380"/>
    </source>
</evidence>
<evidence type="ECO:0000256" key="10">
    <source>
        <dbReference type="ARBA" id="ARBA00022958"/>
    </source>
</evidence>
<feature type="binding site" evidence="12">
    <location>
        <position position="272"/>
    </location>
    <ligand>
        <name>K(+)</name>
        <dbReference type="ChEBI" id="CHEBI:29103"/>
    </ligand>
</feature>
<keyword evidence="7 12" id="KW-0418">Kinase</keyword>
<dbReference type="InterPro" id="IPR029056">
    <property type="entry name" value="Ribokinase-like"/>
</dbReference>
<dbReference type="Proteomes" id="UP001489004">
    <property type="component" value="Unassembled WGS sequence"/>
</dbReference>
<dbReference type="InterPro" id="IPR011877">
    <property type="entry name" value="Ribokinase"/>
</dbReference>
<comment type="similarity">
    <text evidence="12">Belongs to the carbohydrate kinase PfkB family. Ribokinase subfamily.</text>
</comment>
<comment type="caution">
    <text evidence="14">The sequence shown here is derived from an EMBL/GenBank/DDBJ whole genome shotgun (WGS) entry which is preliminary data.</text>
</comment>
<comment type="caution">
    <text evidence="12">Lacks conserved residue(s) required for the propagation of feature annotation.</text>
</comment>
<feature type="binding site" evidence="12">
    <location>
        <position position="227"/>
    </location>
    <ligand>
        <name>K(+)</name>
        <dbReference type="ChEBI" id="CHEBI:29103"/>
    </ligand>
</feature>
<organism evidence="14 15">
    <name type="scientific">[Myrmecia] bisecta</name>
    <dbReference type="NCBI Taxonomy" id="41462"/>
    <lineage>
        <taxon>Eukaryota</taxon>
        <taxon>Viridiplantae</taxon>
        <taxon>Chlorophyta</taxon>
        <taxon>core chlorophytes</taxon>
        <taxon>Trebouxiophyceae</taxon>
        <taxon>Trebouxiales</taxon>
        <taxon>Trebouxiaceae</taxon>
        <taxon>Myrmecia</taxon>
    </lineage>
</organism>
<comment type="activity regulation">
    <text evidence="12">Activated by a monovalent cation that binds near, but not in, the active site. The most likely occupant of the site in vivo is potassium. Ion binding induces a conformational change that may alter substrate affinity.</text>
</comment>
<dbReference type="InterPro" id="IPR017583">
    <property type="entry name" value="Tagatose/fructose_Pkinase"/>
</dbReference>
<dbReference type="Pfam" id="PF00294">
    <property type="entry name" value="PfkB"/>
    <property type="match status" value="1"/>
</dbReference>
<evidence type="ECO:0000256" key="2">
    <source>
        <dbReference type="ARBA" id="ARBA00012035"/>
    </source>
</evidence>
<feature type="binding site" evidence="12">
    <location>
        <begin position="232"/>
        <end position="233"/>
    </location>
    <ligand>
        <name>ATP</name>
        <dbReference type="ChEBI" id="CHEBI:30616"/>
    </ligand>
</feature>
<dbReference type="SUPFAM" id="SSF53613">
    <property type="entry name" value="Ribokinase-like"/>
    <property type="match status" value="1"/>
</dbReference>
<name>A0AAW1PGX7_9CHLO</name>
<feature type="binding site" evidence="12">
    <location>
        <begin position="20"/>
        <end position="24"/>
    </location>
    <ligand>
        <name>substrate</name>
    </ligand>
</feature>
<evidence type="ECO:0000256" key="3">
    <source>
        <dbReference type="ARBA" id="ARBA00016943"/>
    </source>
</evidence>
<dbReference type="HAMAP" id="MF_01987">
    <property type="entry name" value="Ribokinase"/>
    <property type="match status" value="1"/>
</dbReference>
<keyword evidence="8 12" id="KW-0067">ATP-binding</keyword>
<dbReference type="InterPro" id="IPR002139">
    <property type="entry name" value="Ribo/fructo_kinase"/>
</dbReference>
<keyword evidence="10 12" id="KW-0630">Potassium</keyword>
<evidence type="ECO:0000256" key="11">
    <source>
        <dbReference type="ARBA" id="ARBA00023277"/>
    </source>
</evidence>
<comment type="similarity">
    <text evidence="1">Belongs to the carbohydrate kinase pfkB family.</text>
</comment>
<accession>A0AAW1PGX7</accession>
<dbReference type="GO" id="GO:0005634">
    <property type="term" value="C:nucleus"/>
    <property type="evidence" value="ECO:0007669"/>
    <property type="project" value="UniProtKB-SubCell"/>
</dbReference>
<comment type="subunit">
    <text evidence="12">Homodimer.</text>
</comment>
<feature type="binding site" evidence="12">
    <location>
        <position position="119"/>
    </location>
    <ligand>
        <name>substrate</name>
    </ligand>
</feature>
<feature type="binding site" evidence="12">
    <location>
        <position position="233"/>
    </location>
    <ligand>
        <name>substrate</name>
    </ligand>
</feature>
<evidence type="ECO:0000256" key="8">
    <source>
        <dbReference type="ARBA" id="ARBA00022840"/>
    </source>
</evidence>
<keyword evidence="5 12" id="KW-0479">Metal-binding</keyword>
<dbReference type="EC" id="2.7.1.15" evidence="2 12"/>
<comment type="catalytic activity">
    <reaction evidence="12">
        <text>D-ribose + ATP = D-ribose 5-phosphate + ADP + H(+)</text>
        <dbReference type="Rhea" id="RHEA:13697"/>
        <dbReference type="ChEBI" id="CHEBI:15378"/>
        <dbReference type="ChEBI" id="CHEBI:30616"/>
        <dbReference type="ChEBI" id="CHEBI:47013"/>
        <dbReference type="ChEBI" id="CHEBI:78346"/>
        <dbReference type="ChEBI" id="CHEBI:456216"/>
        <dbReference type="EC" id="2.7.1.15"/>
    </reaction>
</comment>
<keyword evidence="15" id="KW-1185">Reference proteome</keyword>
<dbReference type="GO" id="GO:0004747">
    <property type="term" value="F:ribokinase activity"/>
    <property type="evidence" value="ECO:0007669"/>
    <property type="project" value="UniProtKB-UniRule"/>
</dbReference>
<dbReference type="GO" id="GO:0019303">
    <property type="term" value="P:D-ribose catabolic process"/>
    <property type="evidence" value="ECO:0007669"/>
    <property type="project" value="UniProtKB-UniRule"/>
</dbReference>
<evidence type="ECO:0000313" key="15">
    <source>
        <dbReference type="Proteomes" id="UP001489004"/>
    </source>
</evidence>
<protein>
    <recommendedName>
        <fullName evidence="3 12">Ribokinase</fullName>
        <shortName evidence="12">RK</shortName>
        <ecNumber evidence="2 12">2.7.1.15</ecNumber>
    </recommendedName>
</protein>
<dbReference type="Gene3D" id="3.40.1190.20">
    <property type="match status" value="1"/>
</dbReference>
<dbReference type="PROSITE" id="PS00584">
    <property type="entry name" value="PFKB_KINASES_2"/>
    <property type="match status" value="1"/>
</dbReference>
<feature type="binding site" evidence="12">
    <location>
        <position position="164"/>
    </location>
    <ligand>
        <name>ATP</name>
        <dbReference type="ChEBI" id="CHEBI:30616"/>
    </ligand>
</feature>
<dbReference type="EMBL" id="JALJOR010000008">
    <property type="protein sequence ID" value="KAK9812771.1"/>
    <property type="molecule type" value="Genomic_DNA"/>
</dbReference>
<evidence type="ECO:0000256" key="7">
    <source>
        <dbReference type="ARBA" id="ARBA00022777"/>
    </source>
</evidence>
<dbReference type="CDD" id="cd01174">
    <property type="entry name" value="ribokinase"/>
    <property type="match status" value="1"/>
</dbReference>
<feature type="binding site" evidence="12">
    <location>
        <position position="268"/>
    </location>
    <ligand>
        <name>K(+)</name>
        <dbReference type="ChEBI" id="CHEBI:29103"/>
    </ligand>
</feature>
<comment type="function">
    <text evidence="12">Catalyzes the phosphorylation of ribose at O-5 in a reaction requiring ATP and magnesium. The resulting D-ribose-5-phosphate can then be used either for sythesis of nucleotides, histidine, and tryptophan, or as a component of the pentose phosphate pathway.</text>
</comment>
<gene>
    <name evidence="14" type="ORF">WJX72_003419</name>
</gene>